<dbReference type="SFLD" id="SFLDG01129">
    <property type="entry name" value="C1.5:_HAD__Beta-PGM__Phosphata"/>
    <property type="match status" value="1"/>
</dbReference>
<evidence type="ECO:0000313" key="2">
    <source>
        <dbReference type="Proteomes" id="UP000265325"/>
    </source>
</evidence>
<dbReference type="Pfam" id="PF00702">
    <property type="entry name" value="Hydrolase"/>
    <property type="match status" value="1"/>
</dbReference>
<dbReference type="Gene3D" id="3.40.50.1000">
    <property type="entry name" value="HAD superfamily/HAD-like"/>
    <property type="match status" value="1"/>
</dbReference>
<organism evidence="1 2">
    <name type="scientific">Streptomyces showdoensis</name>
    <dbReference type="NCBI Taxonomy" id="68268"/>
    <lineage>
        <taxon>Bacteria</taxon>
        <taxon>Bacillati</taxon>
        <taxon>Actinomycetota</taxon>
        <taxon>Actinomycetes</taxon>
        <taxon>Kitasatosporales</taxon>
        <taxon>Streptomycetaceae</taxon>
        <taxon>Streptomyces</taxon>
    </lineage>
</organism>
<dbReference type="SFLD" id="SFLDS00003">
    <property type="entry name" value="Haloacid_Dehalogenase"/>
    <property type="match status" value="1"/>
</dbReference>
<reference evidence="1 2" key="1">
    <citation type="submission" date="2015-05" db="EMBL/GenBank/DDBJ databases">
        <title>Draft Genome assembly of Streptomyces showdoensis.</title>
        <authorList>
            <person name="Thapa K.K."/>
            <person name="Metsa-Ketela M."/>
        </authorList>
    </citation>
    <scope>NUCLEOTIDE SEQUENCE [LARGE SCALE GENOMIC DNA]</scope>
    <source>
        <strain evidence="1 2">ATCC 15227</strain>
    </source>
</reference>
<sequence length="235" mass="25582">MIKGVMFDFSGTLLRVESTAQWLDAVLSEGGVRLSGDEFAHTVERLTRYGALPGGPSPQDVPARLRKLWGERDLDAERHRAAYSGLIRAAGVTEPELVRALYDRHMDPEAWNPYPDTARTLGELSRGGVLVAVVSNIGWDLRPVFRAHGLDEWVDLYALSYEVGVQKPDPGIFRFACDGLGLAPAETLMVGDDRTADGGALALGARVHFVDHLPVDRRPDGLRPVFGLLGDAGRA</sequence>
<dbReference type="OrthoDB" id="3362560at2"/>
<dbReference type="PRINTS" id="PR00413">
    <property type="entry name" value="HADHALOGNASE"/>
</dbReference>
<gene>
    <name evidence="1" type="ORF">VO63_29140</name>
</gene>
<dbReference type="Proteomes" id="UP000265325">
    <property type="component" value="Unassembled WGS sequence"/>
</dbReference>
<protein>
    <submittedName>
        <fullName evidence="1">Hydrolase</fullName>
    </submittedName>
</protein>
<accession>A0A2P2GFU6</accession>
<keyword evidence="2" id="KW-1185">Reference proteome</keyword>
<keyword evidence="1" id="KW-0378">Hydrolase</keyword>
<dbReference type="SUPFAM" id="SSF56784">
    <property type="entry name" value="HAD-like"/>
    <property type="match status" value="1"/>
</dbReference>
<name>A0A2P2GFU6_STREW</name>
<dbReference type="InterPro" id="IPR023214">
    <property type="entry name" value="HAD_sf"/>
</dbReference>
<dbReference type="InterPro" id="IPR036412">
    <property type="entry name" value="HAD-like_sf"/>
</dbReference>
<dbReference type="NCBIfam" id="TIGR01549">
    <property type="entry name" value="HAD-SF-IA-v1"/>
    <property type="match status" value="1"/>
</dbReference>
<dbReference type="RefSeq" id="WP_046911045.1">
    <property type="nucleotide sequence ID" value="NZ_BAAAXG010000012.1"/>
</dbReference>
<dbReference type="GO" id="GO:0016787">
    <property type="term" value="F:hydrolase activity"/>
    <property type="evidence" value="ECO:0007669"/>
    <property type="project" value="UniProtKB-KW"/>
</dbReference>
<dbReference type="EMBL" id="LAQS01000060">
    <property type="protein sequence ID" value="KKZ70384.1"/>
    <property type="molecule type" value="Genomic_DNA"/>
</dbReference>
<evidence type="ECO:0000313" key="1">
    <source>
        <dbReference type="EMBL" id="KKZ70384.1"/>
    </source>
</evidence>
<dbReference type="AlphaFoldDB" id="A0A2P2GFU6"/>
<dbReference type="PANTHER" id="PTHR46649">
    <property type="match status" value="1"/>
</dbReference>
<dbReference type="InterPro" id="IPR006439">
    <property type="entry name" value="HAD-SF_hydro_IA"/>
</dbReference>
<dbReference type="PANTHER" id="PTHR46649:SF4">
    <property type="entry name" value="HALOACID DEHALOGENASE-LIKE HYDROLASE (HAD) SUPERFAMILY PROTEIN"/>
    <property type="match status" value="1"/>
</dbReference>
<proteinExistence type="predicted"/>
<comment type="caution">
    <text evidence="1">The sequence shown here is derived from an EMBL/GenBank/DDBJ whole genome shotgun (WGS) entry which is preliminary data.</text>
</comment>